<sequence>MVVKLTGKVNGETIIFERKAGGLWVTAIPRVKSGAYVVELTAVDEAGNETFCTKYILTVDLGALTVKLEPFPYSVKLLQSSFREGMRMTATFDYGESKHIRLLVVSRKKEDFDISSASYVLTKDGANDPEDSGNVVIDEHVLDALIAPMQKGRYKLSITYHITNETFVEEVHIAVL</sequence>
<dbReference type="InterPro" id="IPR022038">
    <property type="entry name" value="Ig-like_bact"/>
</dbReference>
<proteinExistence type="predicted"/>
<organism evidence="2">
    <name type="scientific">Myoviridae sp. ct2Qy24</name>
    <dbReference type="NCBI Taxonomy" id="2827656"/>
    <lineage>
        <taxon>Viruses</taxon>
        <taxon>Duplodnaviria</taxon>
        <taxon>Heunggongvirae</taxon>
        <taxon>Uroviricota</taxon>
        <taxon>Caudoviricetes</taxon>
    </lineage>
</organism>
<evidence type="ECO:0000259" key="1">
    <source>
        <dbReference type="Pfam" id="PF13754"/>
    </source>
</evidence>
<name>A0A8S5SSG2_9CAUD</name>
<feature type="domain" description="Ig-like" evidence="1">
    <location>
        <begin position="1"/>
        <end position="83"/>
    </location>
</feature>
<evidence type="ECO:0000313" key="2">
    <source>
        <dbReference type="EMBL" id="DAF53888.1"/>
    </source>
</evidence>
<accession>A0A8S5SSG2</accession>
<protein>
    <recommendedName>
        <fullName evidence="1">Ig-like domain-containing protein</fullName>
    </recommendedName>
</protein>
<dbReference type="EMBL" id="BK032666">
    <property type="protein sequence ID" value="DAF53888.1"/>
    <property type="molecule type" value="Genomic_DNA"/>
</dbReference>
<reference evidence="2" key="1">
    <citation type="journal article" date="2021" name="Proc. Natl. Acad. Sci. U.S.A.">
        <title>A Catalog of Tens of Thousands of Viruses from Human Metagenomes Reveals Hidden Associations with Chronic Diseases.</title>
        <authorList>
            <person name="Tisza M.J."/>
            <person name="Buck C.B."/>
        </authorList>
    </citation>
    <scope>NUCLEOTIDE SEQUENCE</scope>
    <source>
        <strain evidence="2">Ct2Qy24</strain>
    </source>
</reference>
<dbReference type="Pfam" id="PF13754">
    <property type="entry name" value="Big_3_4"/>
    <property type="match status" value="1"/>
</dbReference>